<evidence type="ECO:0000259" key="3">
    <source>
        <dbReference type="PROSITE" id="PS50090"/>
    </source>
</evidence>
<organism evidence="5 6">
    <name type="scientific">Carex littledalei</name>
    <dbReference type="NCBI Taxonomy" id="544730"/>
    <lineage>
        <taxon>Eukaryota</taxon>
        <taxon>Viridiplantae</taxon>
        <taxon>Streptophyta</taxon>
        <taxon>Embryophyta</taxon>
        <taxon>Tracheophyta</taxon>
        <taxon>Spermatophyta</taxon>
        <taxon>Magnoliopsida</taxon>
        <taxon>Liliopsida</taxon>
        <taxon>Poales</taxon>
        <taxon>Cyperaceae</taxon>
        <taxon>Cyperoideae</taxon>
        <taxon>Cariceae</taxon>
        <taxon>Carex</taxon>
        <taxon>Carex subgen. Euthyceras</taxon>
    </lineage>
</organism>
<dbReference type="CDD" id="cd00167">
    <property type="entry name" value="SANT"/>
    <property type="match status" value="2"/>
</dbReference>
<dbReference type="SMART" id="SM00717">
    <property type="entry name" value="SANT"/>
    <property type="match status" value="2"/>
</dbReference>
<dbReference type="OrthoDB" id="2143914at2759"/>
<reference evidence="5" key="1">
    <citation type="submission" date="2020-01" db="EMBL/GenBank/DDBJ databases">
        <title>Genome sequence of Kobresia littledalei, the first chromosome-level genome in the family Cyperaceae.</title>
        <authorList>
            <person name="Qu G."/>
        </authorList>
    </citation>
    <scope>NUCLEOTIDE SEQUENCE</scope>
    <source>
        <strain evidence="5">C.B.Clarke</strain>
        <tissue evidence="5">Leaf</tissue>
    </source>
</reference>
<dbReference type="PROSITE" id="PS51294">
    <property type="entry name" value="HTH_MYB"/>
    <property type="match status" value="2"/>
</dbReference>
<dbReference type="GO" id="GO:0000981">
    <property type="term" value="F:DNA-binding transcription factor activity, RNA polymerase II-specific"/>
    <property type="evidence" value="ECO:0007669"/>
    <property type="project" value="TreeGrafter"/>
</dbReference>
<proteinExistence type="predicted"/>
<gene>
    <name evidence="5" type="ORF">FCM35_KLT12933</name>
</gene>
<sequence>MEGSDVALVSSSDAPGKKDRHVVTWTTQEDDLLREQIALLGTNNWTSISSKFKDKTSRQCRRRWYTYLNSECKKGGWSAEEDMLLCEAQKILGNRWTEIAKVVAGRTDNAVKNRFSTLCKKRAKDETLYKENNVPCVNTDSDRYLFTRDRLISAGIDMSSLPAKKMRYDHSDSSERMKATNRFLIPEITEKEQLRQPLLEVSQNAGYSKEPSINVSGAVAKGTFLQKDESKLTALLQQAELLSSLAIRVNTESTKESLDEAWKQLQDYMNQMEKVAVKKEKSDANSILDNLKDLIENLRNGKEPNLQMGLQLQEQSTKASNSKSLLDTQIHASGIMVDTLFDDLISIPYEEDPISTNEEVGPGASIRLSEKMERENGSSSAKKDLADSNFASPNQKFPAFQSLADAIPSPKFSESERKFLLTVVGMSSPVTNTGCSKDPSCKRALLDSL</sequence>
<dbReference type="InterPro" id="IPR009057">
    <property type="entry name" value="Homeodomain-like_sf"/>
</dbReference>
<dbReference type="Proteomes" id="UP000623129">
    <property type="component" value="Unassembled WGS sequence"/>
</dbReference>
<dbReference type="PANTHER" id="PTHR45614:SF76">
    <property type="entry name" value="TRANSCRIPTION FACTOR MYB124"/>
    <property type="match status" value="1"/>
</dbReference>
<name>A0A833QHQ5_9POAL</name>
<feature type="domain" description="Myb-like" evidence="3">
    <location>
        <begin position="69"/>
        <end position="119"/>
    </location>
</feature>
<dbReference type="InterPro" id="IPR017930">
    <property type="entry name" value="Myb_dom"/>
</dbReference>
<accession>A0A833QHQ5</accession>
<evidence type="ECO:0000313" key="5">
    <source>
        <dbReference type="EMBL" id="KAF3322944.1"/>
    </source>
</evidence>
<evidence type="ECO:0000256" key="1">
    <source>
        <dbReference type="ARBA" id="ARBA00023125"/>
    </source>
</evidence>
<dbReference type="SUPFAM" id="SSF46689">
    <property type="entry name" value="Homeodomain-like"/>
    <property type="match status" value="1"/>
</dbReference>
<evidence type="ECO:0000256" key="2">
    <source>
        <dbReference type="SAM" id="MobiDB-lite"/>
    </source>
</evidence>
<dbReference type="GO" id="GO:0005634">
    <property type="term" value="C:nucleus"/>
    <property type="evidence" value="ECO:0007669"/>
    <property type="project" value="TreeGrafter"/>
</dbReference>
<dbReference type="PROSITE" id="PS50090">
    <property type="entry name" value="MYB_LIKE"/>
    <property type="match status" value="2"/>
</dbReference>
<feature type="domain" description="HTH myb-type" evidence="4">
    <location>
        <begin position="73"/>
        <end position="123"/>
    </location>
</feature>
<dbReference type="InterPro" id="IPR001005">
    <property type="entry name" value="SANT/Myb"/>
</dbReference>
<feature type="domain" description="HTH myb-type" evidence="4">
    <location>
        <begin position="17"/>
        <end position="72"/>
    </location>
</feature>
<keyword evidence="1" id="KW-0238">DNA-binding</keyword>
<keyword evidence="6" id="KW-1185">Reference proteome</keyword>
<protein>
    <submittedName>
        <fullName evidence="5">Myb-like protein Q</fullName>
    </submittedName>
</protein>
<dbReference type="AlphaFoldDB" id="A0A833QHQ5"/>
<dbReference type="Gene3D" id="1.10.10.60">
    <property type="entry name" value="Homeodomain-like"/>
    <property type="match status" value="2"/>
</dbReference>
<evidence type="ECO:0000313" key="6">
    <source>
        <dbReference type="Proteomes" id="UP000623129"/>
    </source>
</evidence>
<feature type="compositionally biased region" description="Basic and acidic residues" evidence="2">
    <location>
        <begin position="368"/>
        <end position="386"/>
    </location>
</feature>
<dbReference type="PANTHER" id="PTHR45614">
    <property type="entry name" value="MYB PROTEIN-RELATED"/>
    <property type="match status" value="1"/>
</dbReference>
<feature type="region of interest" description="Disordered" evidence="2">
    <location>
        <begin position="353"/>
        <end position="388"/>
    </location>
</feature>
<dbReference type="EMBL" id="SWLB01000024">
    <property type="protein sequence ID" value="KAF3322944.1"/>
    <property type="molecule type" value="Genomic_DNA"/>
</dbReference>
<dbReference type="GO" id="GO:0000978">
    <property type="term" value="F:RNA polymerase II cis-regulatory region sequence-specific DNA binding"/>
    <property type="evidence" value="ECO:0007669"/>
    <property type="project" value="TreeGrafter"/>
</dbReference>
<comment type="caution">
    <text evidence="5">The sequence shown here is derived from an EMBL/GenBank/DDBJ whole genome shotgun (WGS) entry which is preliminary data.</text>
</comment>
<evidence type="ECO:0000259" key="4">
    <source>
        <dbReference type="PROSITE" id="PS51294"/>
    </source>
</evidence>
<dbReference type="Pfam" id="PF13921">
    <property type="entry name" value="Myb_DNA-bind_6"/>
    <property type="match status" value="1"/>
</dbReference>
<dbReference type="InterPro" id="IPR050560">
    <property type="entry name" value="MYB_TF"/>
</dbReference>
<feature type="domain" description="Myb-like" evidence="3">
    <location>
        <begin position="17"/>
        <end position="68"/>
    </location>
</feature>